<accession>A0A4S4ARI6</accession>
<comment type="caution">
    <text evidence="1">The sequence shown here is derived from an EMBL/GenBank/DDBJ whole genome shotgun (WGS) entry which is preliminary data.</text>
</comment>
<gene>
    <name evidence="1" type="ORF">E6O51_07355</name>
</gene>
<organism evidence="1 2">
    <name type="scientific">Pseudothauera rhizosphaerae</name>
    <dbReference type="NCBI Taxonomy" id="2565932"/>
    <lineage>
        <taxon>Bacteria</taxon>
        <taxon>Pseudomonadati</taxon>
        <taxon>Pseudomonadota</taxon>
        <taxon>Betaproteobacteria</taxon>
        <taxon>Rhodocyclales</taxon>
        <taxon>Zoogloeaceae</taxon>
        <taxon>Pseudothauera</taxon>
    </lineage>
</organism>
<evidence type="ECO:0000313" key="2">
    <source>
        <dbReference type="Proteomes" id="UP000307956"/>
    </source>
</evidence>
<dbReference type="Proteomes" id="UP000307956">
    <property type="component" value="Unassembled WGS sequence"/>
</dbReference>
<reference evidence="1 2" key="1">
    <citation type="submission" date="2019-04" db="EMBL/GenBank/DDBJ databases">
        <title>Azoarcus rhizosphaerae sp. nov. isolated from rhizosphere of Ficus religiosa.</title>
        <authorList>
            <person name="Lin S.-Y."/>
            <person name="Hameed A."/>
            <person name="Hsu Y.-H."/>
            <person name="Young C.-C."/>
        </authorList>
    </citation>
    <scope>NUCLEOTIDE SEQUENCE [LARGE SCALE GENOMIC DNA]</scope>
    <source>
        <strain evidence="1 2">CC-YHH848</strain>
    </source>
</reference>
<dbReference type="EMBL" id="SSOD01000005">
    <property type="protein sequence ID" value="THF61973.1"/>
    <property type="molecule type" value="Genomic_DNA"/>
</dbReference>
<dbReference type="RefSeq" id="WP_136384339.1">
    <property type="nucleotide sequence ID" value="NZ_SSOD01000005.1"/>
</dbReference>
<keyword evidence="2" id="KW-1185">Reference proteome</keyword>
<proteinExistence type="predicted"/>
<evidence type="ECO:0000313" key="1">
    <source>
        <dbReference type="EMBL" id="THF61973.1"/>
    </source>
</evidence>
<sequence>MVMRPLNEQIGDDDALRIHLLAEAARALRVSGRASNYYLRELADCLDSGLFLASVHLAVSLVEMHVRDLLVFFLAPQQSSGDLAQWREALHKAEKEVEGVKKRGLMFSEMLTRLVSASVVSEADKDQLLAFYNAFRNPIQHGLSRRLVHGEGNQDWAFLASLLESPERRADKLDEFVTHHAEELATFVVNFIARRNIPSSHLRGLTFRSRGRCAIKPRIAPEL</sequence>
<protein>
    <submittedName>
        <fullName evidence="1">Uncharacterized protein</fullName>
    </submittedName>
</protein>
<dbReference type="AlphaFoldDB" id="A0A4S4ARI6"/>
<name>A0A4S4ARI6_9RHOO</name>